<evidence type="ECO:0000313" key="2">
    <source>
        <dbReference type="Proteomes" id="UP000824120"/>
    </source>
</evidence>
<protein>
    <submittedName>
        <fullName evidence="1">Uncharacterized protein</fullName>
    </submittedName>
</protein>
<dbReference type="Proteomes" id="UP000824120">
    <property type="component" value="Chromosome 6"/>
</dbReference>
<dbReference type="EMBL" id="JACXVP010000006">
    <property type="protein sequence ID" value="KAG5602969.1"/>
    <property type="molecule type" value="Genomic_DNA"/>
</dbReference>
<sequence length="63" mass="7590">MLFSISVLRLHYIWYYFSVANTYCSKSENMIRWKIIAVTQLSKYITEGRFIMKLQISNYKIAN</sequence>
<accession>A0A9J5YR47</accession>
<reference evidence="1 2" key="1">
    <citation type="submission" date="2020-09" db="EMBL/GenBank/DDBJ databases">
        <title>De no assembly of potato wild relative species, Solanum commersonii.</title>
        <authorList>
            <person name="Cho K."/>
        </authorList>
    </citation>
    <scope>NUCLEOTIDE SEQUENCE [LARGE SCALE GENOMIC DNA]</scope>
    <source>
        <strain evidence="1">LZ3.2</strain>
        <tissue evidence="1">Leaf</tissue>
    </source>
</reference>
<dbReference type="AlphaFoldDB" id="A0A9J5YR47"/>
<proteinExistence type="predicted"/>
<name>A0A9J5YR47_SOLCO</name>
<comment type="caution">
    <text evidence="1">The sequence shown here is derived from an EMBL/GenBank/DDBJ whole genome shotgun (WGS) entry which is preliminary data.</text>
</comment>
<keyword evidence="2" id="KW-1185">Reference proteome</keyword>
<gene>
    <name evidence="1" type="ORF">H5410_034339</name>
</gene>
<organism evidence="1 2">
    <name type="scientific">Solanum commersonii</name>
    <name type="common">Commerson's wild potato</name>
    <name type="synonym">Commerson's nightshade</name>
    <dbReference type="NCBI Taxonomy" id="4109"/>
    <lineage>
        <taxon>Eukaryota</taxon>
        <taxon>Viridiplantae</taxon>
        <taxon>Streptophyta</taxon>
        <taxon>Embryophyta</taxon>
        <taxon>Tracheophyta</taxon>
        <taxon>Spermatophyta</taxon>
        <taxon>Magnoliopsida</taxon>
        <taxon>eudicotyledons</taxon>
        <taxon>Gunneridae</taxon>
        <taxon>Pentapetalae</taxon>
        <taxon>asterids</taxon>
        <taxon>lamiids</taxon>
        <taxon>Solanales</taxon>
        <taxon>Solanaceae</taxon>
        <taxon>Solanoideae</taxon>
        <taxon>Solaneae</taxon>
        <taxon>Solanum</taxon>
    </lineage>
</organism>
<evidence type="ECO:0000313" key="1">
    <source>
        <dbReference type="EMBL" id="KAG5602969.1"/>
    </source>
</evidence>